<dbReference type="FunFam" id="3.40.50.2020:FF:000008">
    <property type="entry name" value="Orotate phosphoribosyltransferase"/>
    <property type="match status" value="1"/>
</dbReference>
<dbReference type="HAMAP" id="MF_01208">
    <property type="entry name" value="PyrE"/>
    <property type="match status" value="1"/>
</dbReference>
<evidence type="ECO:0000256" key="1">
    <source>
        <dbReference type="ARBA" id="ARBA00003769"/>
    </source>
</evidence>
<feature type="domain" description="Phosphoribosyltransferase" evidence="9">
    <location>
        <begin position="15"/>
        <end position="136"/>
    </location>
</feature>
<dbReference type="Proteomes" id="UP000649617">
    <property type="component" value="Unassembled WGS sequence"/>
</dbReference>
<comment type="subunit">
    <text evidence="4">Homodimer.</text>
</comment>
<dbReference type="GO" id="GO:0006207">
    <property type="term" value="P:'de novo' pyrimidine nucleobase biosynthetic process"/>
    <property type="evidence" value="ECO:0007669"/>
    <property type="project" value="TreeGrafter"/>
</dbReference>
<protein>
    <recommendedName>
        <fullName evidence="5">orotate phosphoribosyltransferase</fullName>
        <ecNumber evidence="5">2.4.2.10</ecNumber>
    </recommendedName>
</protein>
<evidence type="ECO:0000256" key="4">
    <source>
        <dbReference type="ARBA" id="ARBA00011738"/>
    </source>
</evidence>
<dbReference type="SUPFAM" id="SSF53271">
    <property type="entry name" value="PRTase-like"/>
    <property type="match status" value="1"/>
</dbReference>
<evidence type="ECO:0000313" key="10">
    <source>
        <dbReference type="EMBL" id="CAE7637953.1"/>
    </source>
</evidence>
<dbReference type="CDD" id="cd06223">
    <property type="entry name" value="PRTases_typeI"/>
    <property type="match status" value="1"/>
</dbReference>
<dbReference type="OrthoDB" id="5553476at2759"/>
<dbReference type="InterPro" id="IPR023031">
    <property type="entry name" value="OPRT"/>
</dbReference>
<proteinExistence type="inferred from homology"/>
<dbReference type="UniPathway" id="UPA00070">
    <property type="reaction ID" value="UER00119"/>
</dbReference>
<evidence type="ECO:0000256" key="8">
    <source>
        <dbReference type="ARBA" id="ARBA00022975"/>
    </source>
</evidence>
<dbReference type="NCBIfam" id="TIGR00336">
    <property type="entry name" value="pyrE"/>
    <property type="match status" value="1"/>
</dbReference>
<evidence type="ECO:0000256" key="5">
    <source>
        <dbReference type="ARBA" id="ARBA00011971"/>
    </source>
</evidence>
<accession>A0A812VR59</accession>
<comment type="function">
    <text evidence="1">Catalyzes the transfer of a ribosyl phosphate group from 5-phosphoribose 1-diphosphate to orotate, leading to the formation of orotidine monophosphate (OMP).</text>
</comment>
<gene>
    <name evidence="10" type="primary">pyrE</name>
    <name evidence="10" type="ORF">SPIL2461_LOCUS16852</name>
</gene>
<comment type="pathway">
    <text evidence="2">Pyrimidine metabolism; UMP biosynthesis via de novo pathway; UMP from orotate: step 1/2.</text>
</comment>
<dbReference type="GO" id="GO:0044205">
    <property type="term" value="P:'de novo' UMP biosynthetic process"/>
    <property type="evidence" value="ECO:0007669"/>
    <property type="project" value="UniProtKB-UniPathway"/>
</dbReference>
<dbReference type="InterPro" id="IPR029057">
    <property type="entry name" value="PRTase-like"/>
</dbReference>
<keyword evidence="7" id="KW-0808">Transferase</keyword>
<dbReference type="EMBL" id="CAJNIZ010042789">
    <property type="protein sequence ID" value="CAE7637953.1"/>
    <property type="molecule type" value="Genomic_DNA"/>
</dbReference>
<evidence type="ECO:0000256" key="2">
    <source>
        <dbReference type="ARBA" id="ARBA00004889"/>
    </source>
</evidence>
<dbReference type="InterPro" id="IPR000836">
    <property type="entry name" value="PRTase_dom"/>
</dbReference>
<name>A0A812VR59_SYMPI</name>
<sequence length="191" mass="21097">TSPYFFNAGLFTTGEALAKLGEFYADAIIASRVEFDCIFGPAYKGITLAAAIAIALYKNHGRSVPYAYNRKEAKDHGEGGLIVGKLTGRVLIVDDVITAGTAIRESMDLLAAQRELQVVGVVVAMDRQEKVKEEENVSAIQQVERDFGIPVLSIAKMEDLITFIDKQYKQDDRESLLQNIKEYREKFGVSA</sequence>
<evidence type="ECO:0000256" key="3">
    <source>
        <dbReference type="ARBA" id="ARBA00006340"/>
    </source>
</evidence>
<reference evidence="10" key="1">
    <citation type="submission" date="2021-02" db="EMBL/GenBank/DDBJ databases">
        <authorList>
            <person name="Dougan E. K."/>
            <person name="Rhodes N."/>
            <person name="Thang M."/>
            <person name="Chan C."/>
        </authorList>
    </citation>
    <scope>NUCLEOTIDE SEQUENCE</scope>
</reference>
<dbReference type="GO" id="GO:0005737">
    <property type="term" value="C:cytoplasm"/>
    <property type="evidence" value="ECO:0007669"/>
    <property type="project" value="TreeGrafter"/>
</dbReference>
<dbReference type="InterPro" id="IPR004467">
    <property type="entry name" value="Or_phspho_trans_dom"/>
</dbReference>
<dbReference type="Gene3D" id="3.40.50.2020">
    <property type="match status" value="1"/>
</dbReference>
<comment type="caution">
    <text evidence="10">The sequence shown here is derived from an EMBL/GenBank/DDBJ whole genome shotgun (WGS) entry which is preliminary data.</text>
</comment>
<comment type="similarity">
    <text evidence="3">Belongs to the purine/pyrimidine phosphoribosyltransferase family. PyrE subfamily.</text>
</comment>
<organism evidence="10 11">
    <name type="scientific">Symbiodinium pilosum</name>
    <name type="common">Dinoflagellate</name>
    <dbReference type="NCBI Taxonomy" id="2952"/>
    <lineage>
        <taxon>Eukaryota</taxon>
        <taxon>Sar</taxon>
        <taxon>Alveolata</taxon>
        <taxon>Dinophyceae</taxon>
        <taxon>Suessiales</taxon>
        <taxon>Symbiodiniaceae</taxon>
        <taxon>Symbiodinium</taxon>
    </lineage>
</organism>
<evidence type="ECO:0000313" key="11">
    <source>
        <dbReference type="Proteomes" id="UP000649617"/>
    </source>
</evidence>
<evidence type="ECO:0000259" key="9">
    <source>
        <dbReference type="Pfam" id="PF00156"/>
    </source>
</evidence>
<feature type="non-terminal residue" evidence="10">
    <location>
        <position position="191"/>
    </location>
</feature>
<keyword evidence="11" id="KW-1185">Reference proteome</keyword>
<dbReference type="Pfam" id="PF00156">
    <property type="entry name" value="Pribosyltran"/>
    <property type="match status" value="1"/>
</dbReference>
<dbReference type="GO" id="GO:0046132">
    <property type="term" value="P:pyrimidine ribonucleoside biosynthetic process"/>
    <property type="evidence" value="ECO:0007669"/>
    <property type="project" value="TreeGrafter"/>
</dbReference>
<evidence type="ECO:0000256" key="7">
    <source>
        <dbReference type="ARBA" id="ARBA00022679"/>
    </source>
</evidence>
<dbReference type="EC" id="2.4.2.10" evidence="5"/>
<keyword evidence="6" id="KW-0328">Glycosyltransferase</keyword>
<dbReference type="PANTHER" id="PTHR46683">
    <property type="entry name" value="OROTATE PHOSPHORIBOSYLTRANSFERASE 1-RELATED"/>
    <property type="match status" value="1"/>
</dbReference>
<dbReference type="AlphaFoldDB" id="A0A812VR59"/>
<keyword evidence="8" id="KW-0665">Pyrimidine biosynthesis</keyword>
<evidence type="ECO:0000256" key="6">
    <source>
        <dbReference type="ARBA" id="ARBA00022676"/>
    </source>
</evidence>
<dbReference type="PANTHER" id="PTHR46683:SF1">
    <property type="entry name" value="OROTATE PHOSPHORIBOSYLTRANSFERASE 1-RELATED"/>
    <property type="match status" value="1"/>
</dbReference>
<dbReference type="GO" id="GO:0004588">
    <property type="term" value="F:orotate phosphoribosyltransferase activity"/>
    <property type="evidence" value="ECO:0007669"/>
    <property type="project" value="UniProtKB-EC"/>
</dbReference>